<dbReference type="SMART" id="SM00239">
    <property type="entry name" value="C2"/>
    <property type="match status" value="1"/>
</dbReference>
<dbReference type="Pfam" id="PF00595">
    <property type="entry name" value="PDZ"/>
    <property type="match status" value="1"/>
</dbReference>
<dbReference type="Gene3D" id="2.30.42.10">
    <property type="match status" value="1"/>
</dbReference>
<dbReference type="SMART" id="SM00228">
    <property type="entry name" value="PDZ"/>
    <property type="match status" value="1"/>
</dbReference>
<evidence type="ECO:0000313" key="7">
    <source>
        <dbReference type="Proteomes" id="UP001234178"/>
    </source>
</evidence>
<dbReference type="Gene3D" id="2.60.40.150">
    <property type="entry name" value="C2 domain"/>
    <property type="match status" value="1"/>
</dbReference>
<feature type="compositionally biased region" description="Gly residues" evidence="3">
    <location>
        <begin position="677"/>
        <end position="692"/>
    </location>
</feature>
<evidence type="ECO:0008006" key="8">
    <source>
        <dbReference type="Google" id="ProtNLM"/>
    </source>
</evidence>
<feature type="compositionally biased region" description="Basic and acidic residues" evidence="3">
    <location>
        <begin position="721"/>
        <end position="739"/>
    </location>
</feature>
<evidence type="ECO:0000256" key="1">
    <source>
        <dbReference type="ARBA" id="ARBA00023018"/>
    </source>
</evidence>
<feature type="compositionally biased region" description="Polar residues" evidence="3">
    <location>
        <begin position="541"/>
        <end position="551"/>
    </location>
</feature>
<dbReference type="CDD" id="cd06714">
    <property type="entry name" value="PDZ_RIM-like"/>
    <property type="match status" value="1"/>
</dbReference>
<evidence type="ECO:0000256" key="3">
    <source>
        <dbReference type="SAM" id="MobiDB-lite"/>
    </source>
</evidence>
<evidence type="ECO:0000313" key="6">
    <source>
        <dbReference type="EMBL" id="KAK4002862.1"/>
    </source>
</evidence>
<dbReference type="EMBL" id="JAOYFB010000001">
    <property type="protein sequence ID" value="KAK4002862.1"/>
    <property type="molecule type" value="Genomic_DNA"/>
</dbReference>
<gene>
    <name evidence="6" type="ORF">OUZ56_004656</name>
</gene>
<dbReference type="InterPro" id="IPR035892">
    <property type="entry name" value="C2_domain_sf"/>
</dbReference>
<dbReference type="Proteomes" id="UP001234178">
    <property type="component" value="Unassembled WGS sequence"/>
</dbReference>
<feature type="compositionally biased region" description="Polar residues" evidence="3">
    <location>
        <begin position="700"/>
        <end position="714"/>
    </location>
</feature>
<accession>A0ABQ9YQI8</accession>
<keyword evidence="1" id="KW-0770">Synapse</keyword>
<feature type="domain" description="PDZ" evidence="5">
    <location>
        <begin position="45"/>
        <end position="120"/>
    </location>
</feature>
<reference evidence="6 7" key="1">
    <citation type="journal article" date="2023" name="Nucleic Acids Res.">
        <title>The hologenome of Daphnia magna reveals possible DNA methylation and microbiome-mediated evolution of the host genome.</title>
        <authorList>
            <person name="Chaturvedi A."/>
            <person name="Li X."/>
            <person name="Dhandapani V."/>
            <person name="Marshall H."/>
            <person name="Kissane S."/>
            <person name="Cuenca-Cambronero M."/>
            <person name="Asole G."/>
            <person name="Calvet F."/>
            <person name="Ruiz-Romero M."/>
            <person name="Marangio P."/>
            <person name="Guigo R."/>
            <person name="Rago D."/>
            <person name="Mirbahai L."/>
            <person name="Eastwood N."/>
            <person name="Colbourne J.K."/>
            <person name="Zhou J."/>
            <person name="Mallon E."/>
            <person name="Orsini L."/>
        </authorList>
    </citation>
    <scope>NUCLEOTIDE SEQUENCE [LARGE SCALE GENOMIC DNA]</scope>
    <source>
        <strain evidence="6">LRV0_1</strain>
    </source>
</reference>
<evidence type="ECO:0000256" key="2">
    <source>
        <dbReference type="ARBA" id="ARBA00034103"/>
    </source>
</evidence>
<dbReference type="PROSITE" id="PS50106">
    <property type="entry name" value="PDZ"/>
    <property type="match status" value="1"/>
</dbReference>
<dbReference type="PANTHER" id="PTHR12157">
    <property type="entry name" value="REGULATING SYNAPTIC MEMBRANE EXOCYTOSIS PROTEIN"/>
    <property type="match status" value="1"/>
</dbReference>
<dbReference type="PROSITE" id="PS50004">
    <property type="entry name" value="C2"/>
    <property type="match status" value="1"/>
</dbReference>
<feature type="compositionally biased region" description="Low complexity" evidence="3">
    <location>
        <begin position="631"/>
        <end position="646"/>
    </location>
</feature>
<feature type="compositionally biased region" description="Basic and acidic residues" evidence="3">
    <location>
        <begin position="478"/>
        <end position="523"/>
    </location>
</feature>
<feature type="compositionally biased region" description="Acidic residues" evidence="3">
    <location>
        <begin position="368"/>
        <end position="380"/>
    </location>
</feature>
<keyword evidence="7" id="KW-1185">Reference proteome</keyword>
<feature type="compositionally biased region" description="Gly residues" evidence="3">
    <location>
        <begin position="381"/>
        <end position="397"/>
    </location>
</feature>
<dbReference type="Pfam" id="PF00168">
    <property type="entry name" value="C2"/>
    <property type="match status" value="1"/>
</dbReference>
<feature type="compositionally biased region" description="Basic and acidic residues" evidence="3">
    <location>
        <begin position="666"/>
        <end position="676"/>
    </location>
</feature>
<sequence length="898" mass="94224">MIGRMILTKNMAGIGVGGGGSGGGGGPSGVSGIGSASNPSSASILGLKVVGGKRVDNGRLAAIVEKVKRGSVADTIGHLRPGDEVLEWNGYPLQGRTFEEVYDIICESRSDHEVEIIVSRPISDVGRPSSMGAQSGGSAGPGGHLGHHHSGYGSASGSIVGVGGGGAGSTRSGGSKVSSNTQRDRPAVTVTSPASPDTLHPSWGKVQVKLWYDASIQQLSATIVGGFDLPPRPNGALRNPYAKLFLLPDKSEKSKRRTRALASTLEPRWNQTFLYSHLRRSELRSRFLEITVWDSDRLDTGRLIGEVVIDLGAAPLDGEADWYTLTSHEESLQILRRAGLQMSESATSPVGSVDHLSPPSTSSRLSDSEPDPSDLGDGEEGGGGGGVGGGGSAGMGGPLLPPSRHTRAALERSVRSDGASVSSMGSSSSPPLDSDYAEQRRSRTRTGTIVASDDKYLRGGGPILDRSRPRSHSAAPDEIGHDRGRLERTPSQRSSIFHDRAKSPRRVSEPGRRSLSPSEERLPDGSGRGGMYGGSGMPRMTSRSATATPTGSPKRRHLPQIPSALQQTSFARVRQDVEERARMLKLRMGQIPNSAYSVGGGGGSGGVRSWRMYSGHSDNDLPPQRHSVTRGSSSGGHYSSKGSGMSRTSRSLSGAGPDGGKVLLSPDREGRERTGPERGGGGSGSGGAGGGDSDVESLVSFVSGTSALSTQSERPSAYVKRVGERREEMLTGELRDRGGQEVGPANSDGGRSGSSFRRNQLGRSLSQSDVPVTEKNDGSLSDTALNSSLLDCQLPDRTSSSWRRGASSSASSSGGLAHSSSASQPQQPYANKSEKGGLSKKSNSTSQLSATGQFENKFIFIIRRWPNEAKSNNETKMFLSYIDLIRIDAIVYNCNVSL</sequence>
<evidence type="ECO:0000259" key="4">
    <source>
        <dbReference type="PROSITE" id="PS50004"/>
    </source>
</evidence>
<feature type="compositionally biased region" description="Low complexity" evidence="3">
    <location>
        <begin position="797"/>
        <end position="828"/>
    </location>
</feature>
<feature type="compositionally biased region" description="Gly residues" evidence="3">
    <location>
        <begin position="134"/>
        <end position="144"/>
    </location>
</feature>
<dbReference type="InterPro" id="IPR039032">
    <property type="entry name" value="Rim-like"/>
</dbReference>
<dbReference type="SUPFAM" id="SSF49562">
    <property type="entry name" value="C2 domain (Calcium/lipid-binding domain, CaLB)"/>
    <property type="match status" value="1"/>
</dbReference>
<feature type="domain" description="C2" evidence="4">
    <location>
        <begin position="202"/>
        <end position="324"/>
    </location>
</feature>
<feature type="compositionally biased region" description="Polar residues" evidence="3">
    <location>
        <begin position="761"/>
        <end position="770"/>
    </location>
</feature>
<feature type="compositionally biased region" description="Low complexity" evidence="3">
    <location>
        <begin position="416"/>
        <end position="434"/>
    </location>
</feature>
<feature type="region of interest" description="Disordered" evidence="3">
    <location>
        <begin position="588"/>
        <end position="784"/>
    </location>
</feature>
<dbReference type="InterPro" id="IPR001478">
    <property type="entry name" value="PDZ"/>
</dbReference>
<feature type="region of interest" description="Disordered" evidence="3">
    <location>
        <begin position="343"/>
        <end position="573"/>
    </location>
</feature>
<feature type="region of interest" description="Disordered" evidence="3">
    <location>
        <begin position="796"/>
        <end position="848"/>
    </location>
</feature>
<comment type="subcellular location">
    <subcellularLocation>
        <location evidence="2">Synapse</location>
    </subcellularLocation>
</comment>
<feature type="compositionally biased region" description="Gly residues" evidence="3">
    <location>
        <begin position="526"/>
        <end position="536"/>
    </location>
</feature>
<name>A0ABQ9YQI8_9CRUS</name>
<dbReference type="PANTHER" id="PTHR12157:SF21">
    <property type="entry name" value="RAB3 INTERACTING MOLECULE, ISOFORM F"/>
    <property type="match status" value="1"/>
</dbReference>
<feature type="region of interest" description="Disordered" evidence="3">
    <location>
        <begin position="121"/>
        <end position="199"/>
    </location>
</feature>
<dbReference type="CDD" id="cd04031">
    <property type="entry name" value="C2A_RIM1alpha"/>
    <property type="match status" value="1"/>
</dbReference>
<dbReference type="InterPro" id="IPR000008">
    <property type="entry name" value="C2_dom"/>
</dbReference>
<organism evidence="6 7">
    <name type="scientific">Daphnia magna</name>
    <dbReference type="NCBI Taxonomy" id="35525"/>
    <lineage>
        <taxon>Eukaryota</taxon>
        <taxon>Metazoa</taxon>
        <taxon>Ecdysozoa</taxon>
        <taxon>Arthropoda</taxon>
        <taxon>Crustacea</taxon>
        <taxon>Branchiopoda</taxon>
        <taxon>Diplostraca</taxon>
        <taxon>Cladocera</taxon>
        <taxon>Anomopoda</taxon>
        <taxon>Daphniidae</taxon>
        <taxon>Daphnia</taxon>
    </lineage>
</organism>
<dbReference type="InterPro" id="IPR036034">
    <property type="entry name" value="PDZ_sf"/>
</dbReference>
<dbReference type="SUPFAM" id="SSF50156">
    <property type="entry name" value="PDZ domain-like"/>
    <property type="match status" value="1"/>
</dbReference>
<protein>
    <recommendedName>
        <fullName evidence="8">Regulating synaptic membrane exocytosis protein</fullName>
    </recommendedName>
</protein>
<evidence type="ECO:0000259" key="5">
    <source>
        <dbReference type="PROSITE" id="PS50106"/>
    </source>
</evidence>
<proteinExistence type="predicted"/>
<comment type="caution">
    <text evidence="6">The sequence shown here is derived from an EMBL/GenBank/DDBJ whole genome shotgun (WGS) entry which is preliminary data.</text>
</comment>